<dbReference type="InterPro" id="IPR035909">
    <property type="entry name" value="CheB_C"/>
</dbReference>
<evidence type="ECO:0000259" key="5">
    <source>
        <dbReference type="PROSITE" id="PS50122"/>
    </source>
</evidence>
<keyword evidence="4" id="KW-0145">Chemotaxis</keyword>
<dbReference type="AlphaFoldDB" id="A0A229RIH9"/>
<dbReference type="PANTHER" id="PTHR42872">
    <property type="entry name" value="PROTEIN-GLUTAMATE METHYLESTERASE/PROTEIN-GLUTAMINE GLUTAMINASE"/>
    <property type="match status" value="1"/>
</dbReference>
<feature type="active site" evidence="4">
    <location>
        <position position="47"/>
    </location>
</feature>
<dbReference type="PANTHER" id="PTHR42872:SF6">
    <property type="entry name" value="PROTEIN-GLUTAMATE METHYLESTERASE_PROTEIN-GLUTAMINE GLUTAMINASE"/>
    <property type="match status" value="1"/>
</dbReference>
<dbReference type="GO" id="GO:0005737">
    <property type="term" value="C:cytoplasm"/>
    <property type="evidence" value="ECO:0007669"/>
    <property type="project" value="InterPro"/>
</dbReference>
<sequence length="201" mass="20217">MLGPSRIEAAAIEIVAIGSSAGGVKALIAVLGALPAGFPLPLVVVQHLDPHHKTVLAEILGRRSPLRIKLAEDGESTEPGVVYLAPPNQHLLVKPGGTLALSATEQVKFVRPSADLLFESVAIAYGPSALVCVLTGTGSDGAAGAAAVKSRGGTVVTEDPESAEFRGMPQAVANAVAVDLVLPLADVAGALVGLVKGTRSS</sequence>
<dbReference type="Pfam" id="PF01339">
    <property type="entry name" value="CheB_methylest"/>
    <property type="match status" value="1"/>
</dbReference>
<evidence type="ECO:0000256" key="1">
    <source>
        <dbReference type="ARBA" id="ARBA00022801"/>
    </source>
</evidence>
<accession>A0A229RIH9</accession>
<keyword evidence="7" id="KW-1185">Reference proteome</keyword>
<evidence type="ECO:0000256" key="2">
    <source>
        <dbReference type="ARBA" id="ARBA00039140"/>
    </source>
</evidence>
<comment type="catalytic activity">
    <reaction evidence="3">
        <text>[protein]-L-glutamate 5-O-methyl ester + H2O = L-glutamyl-[protein] + methanol + H(+)</text>
        <dbReference type="Rhea" id="RHEA:23236"/>
        <dbReference type="Rhea" id="RHEA-COMP:10208"/>
        <dbReference type="Rhea" id="RHEA-COMP:10311"/>
        <dbReference type="ChEBI" id="CHEBI:15377"/>
        <dbReference type="ChEBI" id="CHEBI:15378"/>
        <dbReference type="ChEBI" id="CHEBI:17790"/>
        <dbReference type="ChEBI" id="CHEBI:29973"/>
        <dbReference type="ChEBI" id="CHEBI:82795"/>
        <dbReference type="EC" id="3.1.1.61"/>
    </reaction>
</comment>
<organism evidence="6 7">
    <name type="scientific">Amycolatopsis alba DSM 44262</name>
    <dbReference type="NCBI Taxonomy" id="1125972"/>
    <lineage>
        <taxon>Bacteria</taxon>
        <taxon>Bacillati</taxon>
        <taxon>Actinomycetota</taxon>
        <taxon>Actinomycetes</taxon>
        <taxon>Pseudonocardiales</taxon>
        <taxon>Pseudonocardiaceae</taxon>
        <taxon>Amycolatopsis</taxon>
    </lineage>
</organism>
<feature type="active site" evidence="4">
    <location>
        <position position="140"/>
    </location>
</feature>
<dbReference type="EC" id="3.1.1.61" evidence="2"/>
<dbReference type="PROSITE" id="PS50122">
    <property type="entry name" value="CHEB"/>
    <property type="match status" value="1"/>
</dbReference>
<dbReference type="CDD" id="cd16433">
    <property type="entry name" value="CheB"/>
    <property type="match status" value="1"/>
</dbReference>
<dbReference type="InterPro" id="IPR000673">
    <property type="entry name" value="Sig_transdc_resp-reg_Me-estase"/>
</dbReference>
<feature type="active site" evidence="4">
    <location>
        <position position="20"/>
    </location>
</feature>
<evidence type="ECO:0000256" key="4">
    <source>
        <dbReference type="PROSITE-ProRule" id="PRU00050"/>
    </source>
</evidence>
<protein>
    <recommendedName>
        <fullName evidence="2">protein-glutamate methylesterase</fullName>
        <ecNumber evidence="2">3.1.1.61</ecNumber>
    </recommendedName>
</protein>
<dbReference type="Proteomes" id="UP000215563">
    <property type="component" value="Unassembled WGS sequence"/>
</dbReference>
<dbReference type="RefSeq" id="WP_020632182.1">
    <property type="nucleotide sequence ID" value="NZ_KB913032.1"/>
</dbReference>
<keyword evidence="1 4" id="KW-0378">Hydrolase</keyword>
<gene>
    <name evidence="6" type="ORF">CFP75_28230</name>
</gene>
<dbReference type="GO" id="GO:0000156">
    <property type="term" value="F:phosphorelay response regulator activity"/>
    <property type="evidence" value="ECO:0007669"/>
    <property type="project" value="InterPro"/>
</dbReference>
<dbReference type="GO" id="GO:0006935">
    <property type="term" value="P:chemotaxis"/>
    <property type="evidence" value="ECO:0007669"/>
    <property type="project" value="UniProtKB-UniRule"/>
</dbReference>
<name>A0A229RIH9_AMYAL</name>
<reference evidence="6 7" key="1">
    <citation type="submission" date="2017-07" db="EMBL/GenBank/DDBJ databases">
        <title>Amycolatopsis alba DSM 44262 Genome sequencing and assembly.</title>
        <authorList>
            <person name="Kaur N."/>
            <person name="Mayilraj S."/>
        </authorList>
    </citation>
    <scope>NUCLEOTIDE SEQUENCE [LARGE SCALE GENOMIC DNA]</scope>
    <source>
        <strain evidence="6 7">DSM 44262</strain>
    </source>
</reference>
<comment type="caution">
    <text evidence="6">The sequence shown here is derived from an EMBL/GenBank/DDBJ whole genome shotgun (WGS) entry which is preliminary data.</text>
</comment>
<dbReference type="GO" id="GO:0008984">
    <property type="term" value="F:protein-glutamate methylesterase activity"/>
    <property type="evidence" value="ECO:0007669"/>
    <property type="project" value="UniProtKB-EC"/>
</dbReference>
<dbReference type="EMBL" id="NMQU01000091">
    <property type="protein sequence ID" value="OXM46271.1"/>
    <property type="molecule type" value="Genomic_DNA"/>
</dbReference>
<proteinExistence type="predicted"/>
<evidence type="ECO:0000313" key="6">
    <source>
        <dbReference type="EMBL" id="OXM46271.1"/>
    </source>
</evidence>
<feature type="domain" description="CheB-type methylesterase" evidence="5">
    <location>
        <begin position="8"/>
        <end position="198"/>
    </location>
</feature>
<evidence type="ECO:0000256" key="3">
    <source>
        <dbReference type="ARBA" id="ARBA00048267"/>
    </source>
</evidence>
<dbReference type="SUPFAM" id="SSF52738">
    <property type="entry name" value="Methylesterase CheB, C-terminal domain"/>
    <property type="match status" value="1"/>
</dbReference>
<evidence type="ECO:0000313" key="7">
    <source>
        <dbReference type="Proteomes" id="UP000215563"/>
    </source>
</evidence>
<dbReference type="OrthoDB" id="9791760at2"/>
<dbReference type="Gene3D" id="3.40.50.180">
    <property type="entry name" value="Methylesterase CheB, C-terminal domain"/>
    <property type="match status" value="1"/>
</dbReference>